<feature type="domain" description="GIT Spa2 homology (SHD)" evidence="4">
    <location>
        <begin position="93"/>
        <end position="123"/>
    </location>
</feature>
<organism evidence="5 6">
    <name type="scientific">Mucor velutinosus</name>
    <dbReference type="NCBI Taxonomy" id="708070"/>
    <lineage>
        <taxon>Eukaryota</taxon>
        <taxon>Fungi</taxon>
        <taxon>Fungi incertae sedis</taxon>
        <taxon>Mucoromycota</taxon>
        <taxon>Mucoromycotina</taxon>
        <taxon>Mucoromycetes</taxon>
        <taxon>Mucorales</taxon>
        <taxon>Mucorineae</taxon>
        <taxon>Mucoraceae</taxon>
        <taxon>Mucor</taxon>
    </lineage>
</organism>
<feature type="coiled-coil region" evidence="2">
    <location>
        <begin position="271"/>
        <end position="409"/>
    </location>
</feature>
<dbReference type="EMBL" id="JASEJX010000001">
    <property type="protein sequence ID" value="KAK4521796.1"/>
    <property type="molecule type" value="Genomic_DNA"/>
</dbReference>
<dbReference type="Pfam" id="PF08518">
    <property type="entry name" value="GIT_SHD"/>
    <property type="match status" value="2"/>
</dbReference>
<feature type="region of interest" description="Disordered" evidence="3">
    <location>
        <begin position="1"/>
        <end position="54"/>
    </location>
</feature>
<feature type="compositionally biased region" description="Low complexity" evidence="3">
    <location>
        <begin position="636"/>
        <end position="647"/>
    </location>
</feature>
<proteinExistence type="predicted"/>
<keyword evidence="2" id="KW-0175">Coiled coil</keyword>
<dbReference type="RefSeq" id="XP_064688462.1">
    <property type="nucleotide sequence ID" value="XM_064823637.1"/>
</dbReference>
<name>A0AAN7I511_9FUNG</name>
<dbReference type="AlphaFoldDB" id="A0AAN7I511"/>
<gene>
    <name evidence="5" type="primary">ATP4_1</name>
    <name evidence="5" type="ORF">ATC70_004333</name>
</gene>
<dbReference type="PANTHER" id="PTHR21601:SF0">
    <property type="entry name" value="PROTEIN SPA2-RELATED"/>
    <property type="match status" value="1"/>
</dbReference>
<dbReference type="Proteomes" id="UP001304243">
    <property type="component" value="Unassembled WGS sequence"/>
</dbReference>
<dbReference type="GeneID" id="89948019"/>
<dbReference type="InterPro" id="IPR056439">
    <property type="entry name" value="VBS_C3G9"/>
</dbReference>
<comment type="caution">
    <text evidence="5">The sequence shown here is derived from an EMBL/GenBank/DDBJ whole genome shotgun (WGS) entry which is preliminary data.</text>
</comment>
<feature type="region of interest" description="Disordered" evidence="3">
    <location>
        <begin position="594"/>
        <end position="653"/>
    </location>
</feature>
<feature type="compositionally biased region" description="Low complexity" evidence="3">
    <location>
        <begin position="25"/>
        <end position="54"/>
    </location>
</feature>
<evidence type="ECO:0000313" key="5">
    <source>
        <dbReference type="EMBL" id="KAK4521796.1"/>
    </source>
</evidence>
<evidence type="ECO:0000256" key="3">
    <source>
        <dbReference type="SAM" id="MobiDB-lite"/>
    </source>
</evidence>
<dbReference type="InterPro" id="IPR039892">
    <property type="entry name" value="Spa2/Sph1"/>
</dbReference>
<evidence type="ECO:0000259" key="4">
    <source>
        <dbReference type="SMART" id="SM00555"/>
    </source>
</evidence>
<feature type="compositionally biased region" description="Low complexity" evidence="3">
    <location>
        <begin position="597"/>
        <end position="613"/>
    </location>
</feature>
<dbReference type="GO" id="GO:0005826">
    <property type="term" value="C:actomyosin contractile ring"/>
    <property type="evidence" value="ECO:0007669"/>
    <property type="project" value="TreeGrafter"/>
</dbReference>
<protein>
    <submittedName>
        <fullName evidence="5">Atp4 subunit B of the stator stalk of mitochondrial F1F0 ATP synthase</fullName>
    </submittedName>
</protein>
<reference evidence="5 6" key="1">
    <citation type="submission" date="2022-11" db="EMBL/GenBank/DDBJ databases">
        <title>Mucor velutinosus strain NIH1002 WGS.</title>
        <authorList>
            <person name="Subramanian P."/>
            <person name="Mullikin J.C."/>
            <person name="Segre J.A."/>
            <person name="Zelazny A.M."/>
        </authorList>
    </citation>
    <scope>NUCLEOTIDE SEQUENCE [LARGE SCALE GENOMIC DNA]</scope>
    <source>
        <strain evidence="5 6">NIH1002</strain>
    </source>
</reference>
<dbReference type="Pfam" id="PF23742">
    <property type="entry name" value="VBS_C3G9"/>
    <property type="match status" value="1"/>
</dbReference>
<dbReference type="GO" id="GO:0005078">
    <property type="term" value="F:MAP-kinase scaffold activity"/>
    <property type="evidence" value="ECO:0007669"/>
    <property type="project" value="TreeGrafter"/>
</dbReference>
<dbReference type="Pfam" id="PF12205">
    <property type="entry name" value="GIT1_C"/>
    <property type="match status" value="1"/>
</dbReference>
<accession>A0AAN7I511</accession>
<evidence type="ECO:0000256" key="2">
    <source>
        <dbReference type="SAM" id="Coils"/>
    </source>
</evidence>
<dbReference type="InterPro" id="IPR013724">
    <property type="entry name" value="GIT_SHD"/>
</dbReference>
<evidence type="ECO:0000313" key="6">
    <source>
        <dbReference type="Proteomes" id="UP001304243"/>
    </source>
</evidence>
<keyword evidence="6" id="KW-1185">Reference proteome</keyword>
<dbReference type="SMART" id="SM00555">
    <property type="entry name" value="GIT"/>
    <property type="match status" value="2"/>
</dbReference>
<dbReference type="PANTHER" id="PTHR21601">
    <property type="entry name" value="SPA2 PROTEIN"/>
    <property type="match status" value="1"/>
</dbReference>
<dbReference type="GO" id="GO:1902716">
    <property type="term" value="C:cell cortex of growing cell tip"/>
    <property type="evidence" value="ECO:0007669"/>
    <property type="project" value="TreeGrafter"/>
</dbReference>
<sequence length="782" mass="88127">MSYSRSPPRSPSSPQEDWLLRGPQSAKTYSTSSSRSYSHASRSQSLASASSRAFSTTNYEGTAKTYYVELKSYLKEVLAQEAMEGPHPHRVAARQKLTRLSNLQFHELAMDVYDEVVRRNKNDKFLPFLAVKEEFHPKRNQARQKLATLPVARFQDLASDVYSELTRRYPNLIENEDTYSHLPPIPKIPASPTYSNTPQPSQSTHIVPVKGMINVEHVVDNDTEEEETKYNRSPTSPAVAAIKEPKDYFSRSTAPLKNEGYHQPSDIEKIKSDYEYQINVMMSRIKQLQDQVDDTSSNKADKDLVEKLQMREQDDQKMIRQMEEQYKKLNDKYEALNREYSQQQEAVQNVKKETKQMLDELKRLAKVNEELYTEKEKAENTINQLKEEAKEWQIKYEKARIELRSIKASSMIDLDQSQNIIKGNFLQPTRNGVIPQDYVLTYQAYVNDLLTAARSNDPSQVIQVMKNMVTVCRSISEEIENQEDVLSTDTKKALYELKTTFSNSLSDLLVAAKYHASGMGLSPVSLLDRSAGHLTSVIVELVKLLGMNSALPTSKPSASAAASPTDNKITTSTILASLNDDAYGSKRSDNNSYYSAMSNGRSNGSMSNRNNSGTASKGDDMARPPVRSGLDSFTGYKSSNSNSMYSSKKYREQDDLSPSELAKYLKTETDHIVQTIQNLLAALRLPQQNGEAHGIISALLKIVATISELSKATCQTTQGYRYRNECDPVLNQLSQCSQRISMIQAKYFGRGAMATANAKRDLAKEAYEVAKFTKELITLFES</sequence>
<feature type="domain" description="GIT Spa2 homology (SHD)" evidence="4">
    <location>
        <begin position="142"/>
        <end position="172"/>
    </location>
</feature>
<dbReference type="InterPro" id="IPR022018">
    <property type="entry name" value="GIT1_C"/>
</dbReference>
<keyword evidence="1" id="KW-0677">Repeat</keyword>
<dbReference type="Gene3D" id="1.20.120.330">
    <property type="entry name" value="Nucleotidyltransferases domain 2"/>
    <property type="match status" value="1"/>
</dbReference>
<evidence type="ECO:0000256" key="1">
    <source>
        <dbReference type="ARBA" id="ARBA00022737"/>
    </source>
</evidence>